<evidence type="ECO:0000256" key="3">
    <source>
        <dbReference type="SAM" id="SignalP"/>
    </source>
</evidence>
<feature type="compositionally biased region" description="Pro residues" evidence="1">
    <location>
        <begin position="46"/>
        <end position="56"/>
    </location>
</feature>
<keyword evidence="2" id="KW-0812">Transmembrane</keyword>
<proteinExistence type="predicted"/>
<accession>A0ABS6SIJ3</accession>
<keyword evidence="2" id="KW-0472">Membrane</keyword>
<evidence type="ECO:0000256" key="1">
    <source>
        <dbReference type="SAM" id="MobiDB-lite"/>
    </source>
</evidence>
<feature type="region of interest" description="Disordered" evidence="1">
    <location>
        <begin position="395"/>
        <end position="426"/>
    </location>
</feature>
<feature type="region of interest" description="Disordered" evidence="1">
    <location>
        <begin position="38"/>
        <end position="157"/>
    </location>
</feature>
<dbReference type="EMBL" id="JAGSPB010000001">
    <property type="protein sequence ID" value="MBV7264830.1"/>
    <property type="molecule type" value="Genomic_DNA"/>
</dbReference>
<evidence type="ECO:0000313" key="4">
    <source>
        <dbReference type="EMBL" id="MBV7264830.1"/>
    </source>
</evidence>
<keyword evidence="5" id="KW-1185">Reference proteome</keyword>
<keyword evidence="2" id="KW-1133">Transmembrane helix</keyword>
<organism evidence="4 5">
    <name type="scientific">Erythrobacter ani</name>
    <dbReference type="NCBI Taxonomy" id="2827235"/>
    <lineage>
        <taxon>Bacteria</taxon>
        <taxon>Pseudomonadati</taxon>
        <taxon>Pseudomonadota</taxon>
        <taxon>Alphaproteobacteria</taxon>
        <taxon>Sphingomonadales</taxon>
        <taxon>Erythrobacteraceae</taxon>
        <taxon>Erythrobacter/Porphyrobacter group</taxon>
        <taxon>Erythrobacter</taxon>
    </lineage>
</organism>
<dbReference type="RefSeq" id="WP_218315363.1">
    <property type="nucleotide sequence ID" value="NZ_JAGSPB010000001.1"/>
</dbReference>
<dbReference type="Proteomes" id="UP000699975">
    <property type="component" value="Unassembled WGS sequence"/>
</dbReference>
<protein>
    <submittedName>
        <fullName evidence="4">Uncharacterized protein</fullName>
    </submittedName>
</protein>
<gene>
    <name evidence="4" type="ORF">KCG45_01405</name>
</gene>
<feature type="compositionally biased region" description="Polar residues" evidence="1">
    <location>
        <begin position="142"/>
        <end position="155"/>
    </location>
</feature>
<feature type="compositionally biased region" description="Low complexity" evidence="1">
    <location>
        <begin position="104"/>
        <end position="113"/>
    </location>
</feature>
<feature type="compositionally biased region" description="Pro residues" evidence="1">
    <location>
        <begin position="83"/>
        <end position="97"/>
    </location>
</feature>
<feature type="signal peptide" evidence="3">
    <location>
        <begin position="1"/>
        <end position="34"/>
    </location>
</feature>
<evidence type="ECO:0000256" key="2">
    <source>
        <dbReference type="SAM" id="Phobius"/>
    </source>
</evidence>
<feature type="transmembrane region" description="Helical" evidence="2">
    <location>
        <begin position="193"/>
        <end position="216"/>
    </location>
</feature>
<keyword evidence="3" id="KW-0732">Signal</keyword>
<reference evidence="4 5" key="1">
    <citation type="submission" date="2021-04" db="EMBL/GenBank/DDBJ databases">
        <authorList>
            <person name="Pira H."/>
            <person name="Risdian C."/>
            <person name="Wink J."/>
        </authorList>
    </citation>
    <scope>NUCLEOTIDE SEQUENCE [LARGE SCALE GENOMIC DNA]</scope>
    <source>
        <strain evidence="4 5">WH131</strain>
    </source>
</reference>
<evidence type="ECO:0000313" key="5">
    <source>
        <dbReference type="Proteomes" id="UP000699975"/>
    </source>
</evidence>
<name>A0ABS6SIJ3_9SPHN</name>
<comment type="caution">
    <text evidence="4">The sequence shown here is derived from an EMBL/GenBank/DDBJ whole genome shotgun (WGS) entry which is preliminary data.</text>
</comment>
<sequence length="426" mass="44218">MRAHTIITRIPPRLRKALLIASAPGLILTPSAIAAQSSPGTFSLPEPTPTPTPAPQGPVDERDGVVLGPVTIPDPREQQAPANPQPSPEVRPAPPPAEARTTERPVVTPETVEQTSAVLPDARPAQPQTGTASPKAEVAASPQESEAGSPQTNAVPQVGSDILNDIAPDAATSGLPDLEVREAGSSGTGKDGFGASALAALIALLAGVIGLGWWIWRKKVNSAARTNPRETSAYNRTSIDRPIGTAPTRGVPSAAKPAAVPAAHGPLHIDLQLDIVRAQRSVMNFSVEYRIAICNRSDHAARDVSVGAVLTSAAKDSGLAAPAGVGRAQKIERIGPHQSRTITGEAQLPLGQVQGFRQGKTPLFIPLLHVTIAAPDLPERTRTFVVGVPSSASQSRLHPIQLDTPPGSLSGLRAQEIKQSAVPEPA</sequence>
<feature type="chain" id="PRO_5047291428" evidence="3">
    <location>
        <begin position="35"/>
        <end position="426"/>
    </location>
</feature>